<name>A0ABS5WYD8_BACUN</name>
<sequence length="526" mass="59797">MNFLILSITDAQLRNALAQVVGEDFSLSIARAKLLVDQKVMHHLERFCPDTKIVIERNYVDKVYRDSYYAYYASKRTHYGKDAIKLSFFSDPEGRITNGSFSQKELVYFLEQSYRGFIVLRPTSPYIVGRSAIAPNLLQDNSFKTCLVYIPSSAAGLKVHVQAFPFSSQDTETISCAETMIWALMEYYGNKYPEYSPVLPSQILNILKQNIVERQLPSSGLSVESMSYLLKECGFGPKLYSREEFGVDFNSLLSCYIESGIPVIVALDNAEAVKKGSVKRLIGHAVLCIGHEIIDGNSIKGTSFVEYSLKKGNGKLKVRDWDNIPKKFIFVDDNFPVYQSESLDEPTRRYLDIPEQEYPNRASKEKADKEWSSCKISHFIVPLYKKIYLEAYVAKTFVKELLISHFFEYADGREVCLRTFLCSARSYRKYIMFSNMPQNLKALIMSKSFPKFVWITEVSDESIPSGEAKGLIILDATEANTLDYRPLIFAMCNGFVVQYDKSERSIKSSQGVGGSFAVFDNNLKKL</sequence>
<keyword evidence="2" id="KW-1185">Reference proteome</keyword>
<evidence type="ECO:0000313" key="2">
    <source>
        <dbReference type="Proteomes" id="UP001196342"/>
    </source>
</evidence>
<organism evidence="1 2">
    <name type="scientific">Bacteroides uniformis</name>
    <dbReference type="NCBI Taxonomy" id="820"/>
    <lineage>
        <taxon>Bacteria</taxon>
        <taxon>Pseudomonadati</taxon>
        <taxon>Bacteroidota</taxon>
        <taxon>Bacteroidia</taxon>
        <taxon>Bacteroidales</taxon>
        <taxon>Bacteroidaceae</taxon>
        <taxon>Bacteroides</taxon>
    </lineage>
</organism>
<protein>
    <recommendedName>
        <fullName evidence="3">Peptidase C39-like domain-containing protein</fullName>
    </recommendedName>
</protein>
<gene>
    <name evidence="1" type="ORF">JQN06_00730</name>
</gene>
<proteinExistence type="predicted"/>
<accession>A0ABS5WYD8</accession>
<evidence type="ECO:0000313" key="1">
    <source>
        <dbReference type="EMBL" id="MBT8724698.1"/>
    </source>
</evidence>
<reference evidence="1 2" key="1">
    <citation type="submission" date="2020-12" db="EMBL/GenBank/DDBJ databases">
        <title>Microorganisms.</title>
        <authorList>
            <person name="Matos J."/>
            <person name="Faleiro L."/>
            <person name="Duarte I."/>
        </authorList>
    </citation>
    <scope>NUCLEOTIDE SEQUENCE [LARGE SCALE GENOMIC DNA]</scope>
    <source>
        <strain evidence="1 2">PtFD3Pch2</strain>
    </source>
</reference>
<comment type="caution">
    <text evidence="1">The sequence shown here is derived from an EMBL/GenBank/DDBJ whole genome shotgun (WGS) entry which is preliminary data.</text>
</comment>
<dbReference type="EMBL" id="JAFBJK010000002">
    <property type="protein sequence ID" value="MBT8724698.1"/>
    <property type="molecule type" value="Genomic_DNA"/>
</dbReference>
<dbReference type="Proteomes" id="UP001196342">
    <property type="component" value="Unassembled WGS sequence"/>
</dbReference>
<evidence type="ECO:0008006" key="3">
    <source>
        <dbReference type="Google" id="ProtNLM"/>
    </source>
</evidence>